<sequence length="46" mass="5621">MSGDIKAWRAVHPERYAYRTQLNNATRRGIEFLFTFEEWVTWWGDD</sequence>
<name>A0A0F9AIP7_9ZZZZ</name>
<organism evidence="1">
    <name type="scientific">marine sediment metagenome</name>
    <dbReference type="NCBI Taxonomy" id="412755"/>
    <lineage>
        <taxon>unclassified sequences</taxon>
        <taxon>metagenomes</taxon>
        <taxon>ecological metagenomes</taxon>
    </lineage>
</organism>
<dbReference type="AlphaFoldDB" id="A0A0F9AIP7"/>
<protein>
    <submittedName>
        <fullName evidence="1">Uncharacterized protein</fullName>
    </submittedName>
</protein>
<proteinExistence type="predicted"/>
<gene>
    <name evidence="1" type="ORF">LCGC14_2567650</name>
</gene>
<comment type="caution">
    <text evidence="1">The sequence shown here is derived from an EMBL/GenBank/DDBJ whole genome shotgun (WGS) entry which is preliminary data.</text>
</comment>
<reference evidence="1" key="1">
    <citation type="journal article" date="2015" name="Nature">
        <title>Complex archaea that bridge the gap between prokaryotes and eukaryotes.</title>
        <authorList>
            <person name="Spang A."/>
            <person name="Saw J.H."/>
            <person name="Jorgensen S.L."/>
            <person name="Zaremba-Niedzwiedzka K."/>
            <person name="Martijn J."/>
            <person name="Lind A.E."/>
            <person name="van Eijk R."/>
            <person name="Schleper C."/>
            <person name="Guy L."/>
            <person name="Ettema T.J."/>
        </authorList>
    </citation>
    <scope>NUCLEOTIDE SEQUENCE</scope>
</reference>
<evidence type="ECO:0000313" key="1">
    <source>
        <dbReference type="EMBL" id="KKL09255.1"/>
    </source>
</evidence>
<accession>A0A0F9AIP7</accession>
<feature type="non-terminal residue" evidence="1">
    <location>
        <position position="46"/>
    </location>
</feature>
<dbReference type="EMBL" id="LAZR01042555">
    <property type="protein sequence ID" value="KKL09255.1"/>
    <property type="molecule type" value="Genomic_DNA"/>
</dbReference>